<dbReference type="GO" id="GO:0001671">
    <property type="term" value="F:ATPase activator activity"/>
    <property type="evidence" value="ECO:0007669"/>
    <property type="project" value="TreeGrafter"/>
</dbReference>
<evidence type="ECO:0000256" key="1">
    <source>
        <dbReference type="ARBA" id="ARBA00003474"/>
    </source>
</evidence>
<dbReference type="EMBL" id="JAEPRD010000026">
    <property type="protein sequence ID" value="KAG2207214.1"/>
    <property type="molecule type" value="Genomic_DNA"/>
</dbReference>
<organism evidence="9 10">
    <name type="scientific">Mucor saturninus</name>
    <dbReference type="NCBI Taxonomy" id="64648"/>
    <lineage>
        <taxon>Eukaryota</taxon>
        <taxon>Fungi</taxon>
        <taxon>Fungi incertae sedis</taxon>
        <taxon>Mucoromycota</taxon>
        <taxon>Mucoromycotina</taxon>
        <taxon>Mucoromycetes</taxon>
        <taxon>Mucorales</taxon>
        <taxon>Mucorineae</taxon>
        <taxon>Mucoraceae</taxon>
        <taxon>Mucor</taxon>
    </lineage>
</organism>
<gene>
    <name evidence="9" type="ORF">INT47_012267</name>
</gene>
<dbReference type="PROSITE" id="PS51074">
    <property type="entry name" value="DPH_MB"/>
    <property type="match status" value="1"/>
</dbReference>
<dbReference type="SUPFAM" id="SSF46565">
    <property type="entry name" value="Chaperone J-domain"/>
    <property type="match status" value="1"/>
</dbReference>
<dbReference type="OrthoDB" id="445556at2759"/>
<dbReference type="InterPro" id="IPR007872">
    <property type="entry name" value="DPH_MB_dom"/>
</dbReference>
<dbReference type="SMART" id="SM00271">
    <property type="entry name" value="DnaJ"/>
    <property type="match status" value="1"/>
</dbReference>
<keyword evidence="6" id="KW-0408">Iron</keyword>
<comment type="caution">
    <text evidence="9">The sequence shown here is derived from an EMBL/GenBank/DDBJ whole genome shotgun (WGS) entry which is preliminary data.</text>
</comment>
<dbReference type="PRINTS" id="PR00625">
    <property type="entry name" value="JDOMAIN"/>
</dbReference>
<evidence type="ECO:0000256" key="4">
    <source>
        <dbReference type="ARBA" id="ARBA00022723"/>
    </source>
</evidence>
<dbReference type="Pfam" id="PF00226">
    <property type="entry name" value="DnaJ"/>
    <property type="match status" value="1"/>
</dbReference>
<dbReference type="SUPFAM" id="SSF144217">
    <property type="entry name" value="CSL zinc finger"/>
    <property type="match status" value="1"/>
</dbReference>
<name>A0A8H7RA64_9FUNG</name>
<dbReference type="PANTHER" id="PTHR45255">
    <property type="entry name" value="DNAJ HOMOLOG SUBFAMILY C MEMBER 24"/>
    <property type="match status" value="1"/>
</dbReference>
<keyword evidence="10" id="KW-1185">Reference proteome</keyword>
<dbReference type="GO" id="GO:0017183">
    <property type="term" value="P:protein histidyl modification to diphthamide"/>
    <property type="evidence" value="ECO:0007669"/>
    <property type="project" value="UniProtKB-UniPathway"/>
</dbReference>
<keyword evidence="5" id="KW-0862">Zinc</keyword>
<dbReference type="PROSITE" id="PS50076">
    <property type="entry name" value="DNAJ_2"/>
    <property type="match status" value="1"/>
</dbReference>
<keyword evidence="4" id="KW-0479">Metal-binding</keyword>
<evidence type="ECO:0000256" key="3">
    <source>
        <dbReference type="ARBA" id="ARBA00021797"/>
    </source>
</evidence>
<dbReference type="CDD" id="cd06257">
    <property type="entry name" value="DnaJ"/>
    <property type="match status" value="1"/>
</dbReference>
<dbReference type="Proteomes" id="UP000603453">
    <property type="component" value="Unassembled WGS sequence"/>
</dbReference>
<protein>
    <recommendedName>
        <fullName evidence="3">Diphthamide biosynthesis protein 4</fullName>
    </recommendedName>
</protein>
<dbReference type="AlphaFoldDB" id="A0A8H7RA64"/>
<dbReference type="Gene3D" id="3.10.660.10">
    <property type="entry name" value="DPH Zinc finger"/>
    <property type="match status" value="1"/>
</dbReference>
<dbReference type="Pfam" id="PF05207">
    <property type="entry name" value="Zn_ribbon_CSL"/>
    <property type="match status" value="1"/>
</dbReference>
<dbReference type="GO" id="GO:0008198">
    <property type="term" value="F:ferrous iron binding"/>
    <property type="evidence" value="ECO:0007669"/>
    <property type="project" value="TreeGrafter"/>
</dbReference>
<evidence type="ECO:0000256" key="5">
    <source>
        <dbReference type="ARBA" id="ARBA00022833"/>
    </source>
</evidence>
<feature type="domain" description="DPH-type MB" evidence="8">
    <location>
        <begin position="78"/>
        <end position="134"/>
    </location>
</feature>
<proteinExistence type="inferred from homology"/>
<evidence type="ECO:0000256" key="6">
    <source>
        <dbReference type="ARBA" id="ARBA00023004"/>
    </source>
</evidence>
<dbReference type="InterPro" id="IPR036671">
    <property type="entry name" value="DPH_MB_sf"/>
</dbReference>
<dbReference type="UniPathway" id="UPA00559"/>
<accession>A0A8H7RA64</accession>
<dbReference type="InterPro" id="IPR001623">
    <property type="entry name" value="DnaJ_domain"/>
</dbReference>
<evidence type="ECO:0000313" key="9">
    <source>
        <dbReference type="EMBL" id="KAG2207214.1"/>
    </source>
</evidence>
<reference evidence="9" key="1">
    <citation type="submission" date="2020-12" db="EMBL/GenBank/DDBJ databases">
        <title>Metabolic potential, ecology and presence of endohyphal bacteria is reflected in genomic diversity of Mucoromycotina.</title>
        <authorList>
            <person name="Muszewska A."/>
            <person name="Okrasinska A."/>
            <person name="Steczkiewicz K."/>
            <person name="Drgas O."/>
            <person name="Orlowska M."/>
            <person name="Perlinska-Lenart U."/>
            <person name="Aleksandrzak-Piekarczyk T."/>
            <person name="Szatraj K."/>
            <person name="Zielenkiewicz U."/>
            <person name="Pilsyk S."/>
            <person name="Malc E."/>
            <person name="Mieczkowski P."/>
            <person name="Kruszewska J.S."/>
            <person name="Biernat P."/>
            <person name="Pawlowska J."/>
        </authorList>
    </citation>
    <scope>NUCLEOTIDE SEQUENCE</scope>
    <source>
        <strain evidence="9">WA0000017839</strain>
    </source>
</reference>
<sequence length="138" mass="16004">MSTHYEVLQVSESASQDMIKQRFQQLILKHHPDKNTQQANQDQSHAILKAWEVLRDTTRRRAYDIELECQRNKQDMAIGAEVDLDDMEHNEAQQSFSMVCRCSGDYVITEDELEVGIDVVGCNNCSLRIRVLYDVIEE</sequence>
<evidence type="ECO:0000256" key="2">
    <source>
        <dbReference type="ARBA" id="ARBA00006169"/>
    </source>
</evidence>
<evidence type="ECO:0000313" key="10">
    <source>
        <dbReference type="Proteomes" id="UP000603453"/>
    </source>
</evidence>
<comment type="function">
    <text evidence="1">Required for the first step of diphthamide biosynthesis, the transfer of 3-amino-3-carboxypropyl from S-adenosyl-L-methionine to a histidine residue. Diphthamide is a post-translational modification of histidine which occurs in elongation factor 2.</text>
</comment>
<dbReference type="PANTHER" id="PTHR45255:SF1">
    <property type="entry name" value="DNAJ HOMOLOG SUBFAMILY C MEMBER 24"/>
    <property type="match status" value="1"/>
</dbReference>
<comment type="similarity">
    <text evidence="2">Belongs to the DPH4 family.</text>
</comment>
<dbReference type="Gene3D" id="1.10.287.110">
    <property type="entry name" value="DnaJ domain"/>
    <property type="match status" value="1"/>
</dbReference>
<evidence type="ECO:0000259" key="8">
    <source>
        <dbReference type="PROSITE" id="PS51074"/>
    </source>
</evidence>
<evidence type="ECO:0000259" key="7">
    <source>
        <dbReference type="PROSITE" id="PS50076"/>
    </source>
</evidence>
<dbReference type="InterPro" id="IPR036869">
    <property type="entry name" value="J_dom_sf"/>
</dbReference>
<feature type="domain" description="J" evidence="7">
    <location>
        <begin position="3"/>
        <end position="67"/>
    </location>
</feature>